<reference evidence="3 4" key="1">
    <citation type="submission" date="2018-03" db="EMBL/GenBank/DDBJ databases">
        <title>The ancient ancestry and fast evolution of plastids.</title>
        <authorList>
            <person name="Moore K.R."/>
            <person name="Magnabosco C."/>
            <person name="Momper L."/>
            <person name="Gold D.A."/>
            <person name="Bosak T."/>
            <person name="Fournier G.P."/>
        </authorList>
    </citation>
    <scope>NUCLEOTIDE SEQUENCE [LARGE SCALE GENOMIC DNA]</scope>
    <source>
        <strain evidence="3 4">CCALA 015</strain>
    </source>
</reference>
<proteinExistence type="predicted"/>
<name>A0ABX5F8B6_9CHRO</name>
<keyword evidence="1" id="KW-0175">Coiled coil</keyword>
<dbReference type="RefSeq" id="WP_106220639.1">
    <property type="nucleotide sequence ID" value="NZ_PVWP01000004.1"/>
</dbReference>
<sequence>MSSSFTQAVEALTAQAQSLIAATTSEVDALREELEQERRFRRHLEAAAATRAHEVTAEREEARLERERLEAELAEALEGRRLAEAEVERFHEAIRQQLAIAEQEQAALEEAERERDRQREEAWHLRLQEAAEAAAAREAEQQEAAERERRTLLQDLENEQRTRLRLERRLAGVRQAVIDLLDPQEEPQATAEPDATGNGTATDCDSDGQLELPDATARLALRKILVSRPAGQGSLPVLT</sequence>
<protein>
    <submittedName>
        <fullName evidence="3">Uncharacterized protein</fullName>
    </submittedName>
</protein>
<evidence type="ECO:0000256" key="2">
    <source>
        <dbReference type="SAM" id="MobiDB-lite"/>
    </source>
</evidence>
<feature type="coiled-coil region" evidence="1">
    <location>
        <begin position="20"/>
        <end position="176"/>
    </location>
</feature>
<comment type="caution">
    <text evidence="3">The sequence shown here is derived from an EMBL/GenBank/DDBJ whole genome shotgun (WGS) entry which is preliminary data.</text>
</comment>
<evidence type="ECO:0000256" key="1">
    <source>
        <dbReference type="SAM" id="Coils"/>
    </source>
</evidence>
<dbReference type="EMBL" id="PVWP01000004">
    <property type="protein sequence ID" value="PSB37926.1"/>
    <property type="molecule type" value="Genomic_DNA"/>
</dbReference>
<organism evidence="3 4">
    <name type="scientific">Aphanothece cf. minutissima CCALA 015</name>
    <dbReference type="NCBI Taxonomy" id="2107695"/>
    <lineage>
        <taxon>Bacteria</taxon>
        <taxon>Bacillati</taxon>
        <taxon>Cyanobacteriota</taxon>
        <taxon>Cyanophyceae</taxon>
        <taxon>Oscillatoriophycideae</taxon>
        <taxon>Chroococcales</taxon>
        <taxon>Aphanothecaceae</taxon>
        <taxon>Aphanothece</taxon>
    </lineage>
</organism>
<dbReference type="Proteomes" id="UP000238218">
    <property type="component" value="Unassembled WGS sequence"/>
</dbReference>
<gene>
    <name evidence="3" type="ORF">C7B81_07445</name>
</gene>
<evidence type="ECO:0000313" key="4">
    <source>
        <dbReference type="Proteomes" id="UP000238218"/>
    </source>
</evidence>
<accession>A0ABX5F8B6</accession>
<evidence type="ECO:0000313" key="3">
    <source>
        <dbReference type="EMBL" id="PSB37926.1"/>
    </source>
</evidence>
<feature type="region of interest" description="Disordered" evidence="2">
    <location>
        <begin position="179"/>
        <end position="211"/>
    </location>
</feature>
<keyword evidence="4" id="KW-1185">Reference proteome</keyword>